<dbReference type="Gene3D" id="1.10.287.110">
    <property type="entry name" value="DnaJ domain"/>
    <property type="match status" value="1"/>
</dbReference>
<evidence type="ECO:0000256" key="1">
    <source>
        <dbReference type="ARBA" id="ARBA00023186"/>
    </source>
</evidence>
<name>A0A7S4MYT2_9STRA</name>
<reference evidence="4" key="1">
    <citation type="submission" date="2021-01" db="EMBL/GenBank/DDBJ databases">
        <authorList>
            <person name="Corre E."/>
            <person name="Pelletier E."/>
            <person name="Niang G."/>
            <person name="Scheremetjew M."/>
            <person name="Finn R."/>
            <person name="Kale V."/>
            <person name="Holt S."/>
            <person name="Cochrane G."/>
            <person name="Meng A."/>
            <person name="Brown T."/>
            <person name="Cohen L."/>
        </authorList>
    </citation>
    <scope>NUCLEOTIDE SEQUENCE</scope>
    <source>
        <strain evidence="4">Isolate 1302-5</strain>
    </source>
</reference>
<keyword evidence="1" id="KW-0143">Chaperone</keyword>
<dbReference type="InterPro" id="IPR036869">
    <property type="entry name" value="J_dom_sf"/>
</dbReference>
<organism evidence="4">
    <name type="scientific">Odontella aurita</name>
    <dbReference type="NCBI Taxonomy" id="265563"/>
    <lineage>
        <taxon>Eukaryota</taxon>
        <taxon>Sar</taxon>
        <taxon>Stramenopiles</taxon>
        <taxon>Ochrophyta</taxon>
        <taxon>Bacillariophyta</taxon>
        <taxon>Mediophyceae</taxon>
        <taxon>Biddulphiophycidae</taxon>
        <taxon>Eupodiscales</taxon>
        <taxon>Odontellaceae</taxon>
        <taxon>Odontella</taxon>
    </lineage>
</organism>
<proteinExistence type="predicted"/>
<feature type="region of interest" description="Disordered" evidence="2">
    <location>
        <begin position="77"/>
        <end position="100"/>
    </location>
</feature>
<dbReference type="GO" id="GO:0005737">
    <property type="term" value="C:cytoplasm"/>
    <property type="evidence" value="ECO:0007669"/>
    <property type="project" value="TreeGrafter"/>
</dbReference>
<dbReference type="PANTHER" id="PTHR43096:SF52">
    <property type="entry name" value="DNAJ HOMOLOG 1, MITOCHONDRIAL-RELATED"/>
    <property type="match status" value="1"/>
</dbReference>
<feature type="domain" description="J" evidence="3">
    <location>
        <begin position="3"/>
        <end position="67"/>
    </location>
</feature>
<protein>
    <recommendedName>
        <fullName evidence="3">J domain-containing protein</fullName>
    </recommendedName>
</protein>
<dbReference type="Pfam" id="PF00226">
    <property type="entry name" value="DnaJ"/>
    <property type="match status" value="1"/>
</dbReference>
<dbReference type="InterPro" id="IPR018253">
    <property type="entry name" value="DnaJ_domain_CS"/>
</dbReference>
<gene>
    <name evidence="4" type="ORF">OAUR00152_LOCUS22319</name>
</gene>
<dbReference type="InterPro" id="IPR001623">
    <property type="entry name" value="DnaJ_domain"/>
</dbReference>
<dbReference type="PROSITE" id="PS50076">
    <property type="entry name" value="DNAJ_2"/>
    <property type="match status" value="1"/>
</dbReference>
<dbReference type="GO" id="GO:0051082">
    <property type="term" value="F:unfolded protein binding"/>
    <property type="evidence" value="ECO:0007669"/>
    <property type="project" value="TreeGrafter"/>
</dbReference>
<evidence type="ECO:0000256" key="2">
    <source>
        <dbReference type="SAM" id="MobiDB-lite"/>
    </source>
</evidence>
<evidence type="ECO:0000259" key="3">
    <source>
        <dbReference type="PROSITE" id="PS50076"/>
    </source>
</evidence>
<dbReference type="SUPFAM" id="SSF46565">
    <property type="entry name" value="Chaperone J-domain"/>
    <property type="match status" value="1"/>
</dbReference>
<dbReference type="PANTHER" id="PTHR43096">
    <property type="entry name" value="DNAJ HOMOLOG 1, MITOCHONDRIAL-RELATED"/>
    <property type="match status" value="1"/>
</dbReference>
<dbReference type="PROSITE" id="PS00636">
    <property type="entry name" value="DNAJ_1"/>
    <property type="match status" value="1"/>
</dbReference>
<accession>A0A7S4MYT2</accession>
<dbReference type="GO" id="GO:0042026">
    <property type="term" value="P:protein refolding"/>
    <property type="evidence" value="ECO:0007669"/>
    <property type="project" value="TreeGrafter"/>
</dbReference>
<dbReference type="AlphaFoldDB" id="A0A7S4MYT2"/>
<dbReference type="EMBL" id="HBKQ01032715">
    <property type="protein sequence ID" value="CAE2252957.1"/>
    <property type="molecule type" value="Transcribed_RNA"/>
</dbReference>
<dbReference type="SMART" id="SM00271">
    <property type="entry name" value="DnaJ"/>
    <property type="match status" value="1"/>
</dbReference>
<dbReference type="PRINTS" id="PR00625">
    <property type="entry name" value="JDOMAIN"/>
</dbReference>
<evidence type="ECO:0000313" key="4">
    <source>
        <dbReference type="EMBL" id="CAE2252957.1"/>
    </source>
</evidence>
<sequence>MKTHYETLDVPKDASHEEIKTAFRKLSMQTHPDVAKDAANAEKFKQISEANAVLSNEKSRRRYDFELEEATRFGFNRRHNAHGNGNAGGGFGQHAGRNGRPMTSSVAMHILDGVYKPRNLLVGVTLGFAAVAFVKSCFAEEDDQSKRTGMKNLVEAWKHPVTGEWQQPAPWDATYRKLQPALHLVPRESVRGSKR</sequence>
<dbReference type="CDD" id="cd06257">
    <property type="entry name" value="DnaJ"/>
    <property type="match status" value="1"/>
</dbReference>